<dbReference type="Gene3D" id="3.30.70.1230">
    <property type="entry name" value="Nucleotide cyclase"/>
    <property type="match status" value="1"/>
</dbReference>
<evidence type="ECO:0000259" key="9">
    <source>
        <dbReference type="PROSITE" id="PS50125"/>
    </source>
</evidence>
<dbReference type="PANTHER" id="PTHR11920:SF335">
    <property type="entry name" value="GUANYLATE CYCLASE"/>
    <property type="match status" value="1"/>
</dbReference>
<organism evidence="11 12">
    <name type="scientific">Seminavis robusta</name>
    <dbReference type="NCBI Taxonomy" id="568900"/>
    <lineage>
        <taxon>Eukaryota</taxon>
        <taxon>Sar</taxon>
        <taxon>Stramenopiles</taxon>
        <taxon>Ochrophyta</taxon>
        <taxon>Bacillariophyta</taxon>
        <taxon>Bacillariophyceae</taxon>
        <taxon>Bacillariophycidae</taxon>
        <taxon>Naviculales</taxon>
        <taxon>Naviculaceae</taxon>
        <taxon>Seminavis</taxon>
    </lineage>
</organism>
<evidence type="ECO:0000313" key="11">
    <source>
        <dbReference type="EMBL" id="CAB9513615.1"/>
    </source>
</evidence>
<keyword evidence="6" id="KW-0456">Lyase</keyword>
<keyword evidence="5 8" id="KW-0472">Membrane</keyword>
<dbReference type="Pfam" id="PF00211">
    <property type="entry name" value="Guanylate_cyc"/>
    <property type="match status" value="1"/>
</dbReference>
<evidence type="ECO:0000256" key="7">
    <source>
        <dbReference type="SAM" id="MobiDB-lite"/>
    </source>
</evidence>
<keyword evidence="2 8" id="KW-0812">Transmembrane</keyword>
<dbReference type="PROSITE" id="PS51845">
    <property type="entry name" value="PDEASE_I_2"/>
    <property type="match status" value="1"/>
</dbReference>
<reference evidence="11" key="1">
    <citation type="submission" date="2020-06" db="EMBL/GenBank/DDBJ databases">
        <authorList>
            <consortium name="Plant Systems Biology data submission"/>
        </authorList>
    </citation>
    <scope>NUCLEOTIDE SEQUENCE</scope>
    <source>
        <strain evidence="11">D6</strain>
    </source>
</reference>
<evidence type="ECO:0000256" key="6">
    <source>
        <dbReference type="ARBA" id="ARBA00023239"/>
    </source>
</evidence>
<dbReference type="GO" id="GO:0004114">
    <property type="term" value="F:3',5'-cyclic-nucleotide phosphodiesterase activity"/>
    <property type="evidence" value="ECO:0007669"/>
    <property type="project" value="InterPro"/>
</dbReference>
<dbReference type="InterPro" id="IPR036971">
    <property type="entry name" value="PDEase_catalytic_dom_sf"/>
</dbReference>
<dbReference type="GO" id="GO:0004383">
    <property type="term" value="F:guanylate cyclase activity"/>
    <property type="evidence" value="ECO:0007669"/>
    <property type="project" value="TreeGrafter"/>
</dbReference>
<comment type="caution">
    <text evidence="11">The sequence shown here is derived from an EMBL/GenBank/DDBJ whole genome shotgun (WGS) entry which is preliminary data.</text>
</comment>
<dbReference type="CDD" id="cd07302">
    <property type="entry name" value="CHD"/>
    <property type="match status" value="1"/>
</dbReference>
<feature type="transmembrane region" description="Helical" evidence="8">
    <location>
        <begin position="103"/>
        <end position="120"/>
    </location>
</feature>
<feature type="compositionally biased region" description="Acidic residues" evidence="7">
    <location>
        <begin position="48"/>
        <end position="64"/>
    </location>
</feature>
<dbReference type="GO" id="GO:0001653">
    <property type="term" value="F:peptide receptor activity"/>
    <property type="evidence" value="ECO:0007669"/>
    <property type="project" value="TreeGrafter"/>
</dbReference>
<evidence type="ECO:0000256" key="2">
    <source>
        <dbReference type="ARBA" id="ARBA00022692"/>
    </source>
</evidence>
<keyword evidence="3" id="KW-0547">Nucleotide-binding</keyword>
<evidence type="ECO:0000256" key="1">
    <source>
        <dbReference type="ARBA" id="ARBA00004370"/>
    </source>
</evidence>
<evidence type="ECO:0000256" key="5">
    <source>
        <dbReference type="ARBA" id="ARBA00023136"/>
    </source>
</evidence>
<dbReference type="SUPFAM" id="SSF109604">
    <property type="entry name" value="HD-domain/PDEase-like"/>
    <property type="match status" value="1"/>
</dbReference>
<comment type="subcellular location">
    <subcellularLocation>
        <location evidence="1">Membrane</location>
    </subcellularLocation>
</comment>
<protein>
    <submittedName>
        <fullName evidence="11">Receptor-type guanylate cyclase gcy</fullName>
    </submittedName>
</protein>
<dbReference type="GO" id="GO:0005886">
    <property type="term" value="C:plasma membrane"/>
    <property type="evidence" value="ECO:0007669"/>
    <property type="project" value="TreeGrafter"/>
</dbReference>
<dbReference type="PROSITE" id="PS50125">
    <property type="entry name" value="GUANYLATE_CYCLASE_2"/>
    <property type="match status" value="1"/>
</dbReference>
<dbReference type="InterPro" id="IPR029787">
    <property type="entry name" value="Nucleotide_cyclase"/>
</dbReference>
<dbReference type="AlphaFoldDB" id="A0A9N8E487"/>
<evidence type="ECO:0000256" key="8">
    <source>
        <dbReference type="SAM" id="Phobius"/>
    </source>
</evidence>
<proteinExistence type="predicted"/>
<dbReference type="InterPro" id="IPR001054">
    <property type="entry name" value="A/G_cyclase"/>
</dbReference>
<evidence type="ECO:0000259" key="10">
    <source>
        <dbReference type="PROSITE" id="PS51845"/>
    </source>
</evidence>
<keyword evidence="12" id="KW-1185">Reference proteome</keyword>
<accession>A0A9N8E487</accession>
<keyword evidence="4 8" id="KW-1133">Transmembrane helix</keyword>
<dbReference type="InterPro" id="IPR050401">
    <property type="entry name" value="Cyclic_nucleotide_synthase"/>
</dbReference>
<dbReference type="Gene3D" id="1.10.1300.10">
    <property type="entry name" value="3'5'-cyclic nucleotide phosphodiesterase, catalytic domain"/>
    <property type="match status" value="1"/>
</dbReference>
<evidence type="ECO:0000256" key="3">
    <source>
        <dbReference type="ARBA" id="ARBA00022741"/>
    </source>
</evidence>
<evidence type="ECO:0000313" key="12">
    <source>
        <dbReference type="Proteomes" id="UP001153069"/>
    </source>
</evidence>
<feature type="region of interest" description="Disordered" evidence="7">
    <location>
        <begin position="1"/>
        <end position="76"/>
    </location>
</feature>
<dbReference type="Proteomes" id="UP001153069">
    <property type="component" value="Unassembled WGS sequence"/>
</dbReference>
<feature type="domain" description="PDEase" evidence="10">
    <location>
        <begin position="809"/>
        <end position="1078"/>
    </location>
</feature>
<feature type="domain" description="Guanylate cyclase" evidence="9">
    <location>
        <begin position="568"/>
        <end position="702"/>
    </location>
</feature>
<sequence>MTHPKLENVLEETGEPSTTSSEGGSGLGLESHAHEESMETKLATLEESSYDEEDDSWSDDDTTTNEESSHRSASKHGSISSVTSAALGIGLGIPRYILASKWLVAAVLVGCMVLVSFLSFKYTTGEEQAGFEDQFHDYADEIIDQATANVAASFRVLSSFGKTATSLALFANESLTWPQMTLPHFETRASDFLFISKAQQVAFAPLVSDTQRSIWESYAQTNQQWLQEGIDFEYLQRSEDQAWNETDVPRQAQPIPASIWKYVQNNMPMVEKPQSSGYLPLWQTYPPPRESIHVNYNLLSNPMFADLVTTVSSTRSGVLSGITNDDLALFQDETAEPCPKSVLLQPVFESFEAGSAIVAVVFELLSWGEIFKGILHDAATPVMCVLHDSCGNSSYSYQVSGMETTFLGVGDWHNDKFESLAVASNLTSPSNVCSFTLQVYPTDEMEEAFHTSMPLYITLAVVAVFSFTSLVFLLYDLVVQQQHSTLVAAATKTTAIIGNLFPQEVHERLFSSTLAADKSHAAPKFKMMSMISEEDRQKGAAAGTADTAMEEGKKKKDAPIADLWPDCTVLFCDICGFTAWSSVRQPTQVFHLLESVYNEFDTIAHRRNVFKVETIGDSYLAVTGLPTPREDHAVVMVKFAYDCLTKMQATAQALELELGPGTSELTMRFGLHSGPVTAGVLRGEKTRFQLFGDTVNTASRMESTGERSKIQVSQETADLLIAAGRDKWLTARDTKVLAKGKGKLQTYWCHPRAHGFERSMSEMSDVMQVATPRPSLSSGMNMKSLAILHDTIASADGLGEGRKRSVHWISEILHKILKQILARRSASGWNIMLIKKMNDAPSSIVAPNGDEGRLAIDEVKDIIMLPKFDRAMVRKEADSSSVKIPAPALEQLDNYISQVALLYRDNAFHNFDHATHATMGVSKLLARIVQPELDYTKDKGRHFESKRVQTKAEAVSPVEFFAPSYSVCVGLLDHQTYADHTYGITSDPLTQFACVFAALIHDADHPGCPNVSLVNEQTELAVKYENRSVAEQNSFDLCWNMLMDDKYKDLRSCIYATDEEGKRFRQLVINSIIATDISDKTLSAQRKARWMKAFHSQSADGDADGDYEESNEEAVNRKATIVIEHLIQASDVVHTMQHWHIYIKWNEKLFQEMHQAFLDGKVEKDPSESWYEGELGFYDFYIIPLAKKLKECGVFGVSSAEYLNYATANRKEWEVRGREVVAGYVAKYAKKSGKTKSARDLWRGKP</sequence>
<evidence type="ECO:0000256" key="4">
    <source>
        <dbReference type="ARBA" id="ARBA00022989"/>
    </source>
</evidence>
<feature type="transmembrane region" description="Helical" evidence="8">
    <location>
        <begin position="455"/>
        <end position="475"/>
    </location>
</feature>
<dbReference type="GO" id="GO:0035556">
    <property type="term" value="P:intracellular signal transduction"/>
    <property type="evidence" value="ECO:0007669"/>
    <property type="project" value="InterPro"/>
</dbReference>
<dbReference type="SUPFAM" id="SSF55073">
    <property type="entry name" value="Nucleotide cyclase"/>
    <property type="match status" value="1"/>
</dbReference>
<dbReference type="OrthoDB" id="546632at2759"/>
<dbReference type="GO" id="GO:0000166">
    <property type="term" value="F:nucleotide binding"/>
    <property type="evidence" value="ECO:0007669"/>
    <property type="project" value="UniProtKB-KW"/>
</dbReference>
<dbReference type="Pfam" id="PF00233">
    <property type="entry name" value="PDEase_I"/>
    <property type="match status" value="1"/>
</dbReference>
<dbReference type="GO" id="GO:0007168">
    <property type="term" value="P:receptor guanylyl cyclase signaling pathway"/>
    <property type="evidence" value="ECO:0007669"/>
    <property type="project" value="TreeGrafter"/>
</dbReference>
<dbReference type="SMART" id="SM00044">
    <property type="entry name" value="CYCc"/>
    <property type="match status" value="1"/>
</dbReference>
<dbReference type="EMBL" id="CAICTM010000601">
    <property type="protein sequence ID" value="CAB9513615.1"/>
    <property type="molecule type" value="Genomic_DNA"/>
</dbReference>
<gene>
    <name evidence="11" type="ORF">SEMRO_602_G173750.1</name>
</gene>
<dbReference type="PANTHER" id="PTHR11920">
    <property type="entry name" value="GUANYLYL CYCLASE"/>
    <property type="match status" value="1"/>
</dbReference>
<dbReference type="InterPro" id="IPR002073">
    <property type="entry name" value="PDEase_catalytic_dom"/>
</dbReference>
<name>A0A9N8E487_9STRA</name>
<keyword evidence="11" id="KW-0675">Receptor</keyword>
<dbReference type="GO" id="GO:0004016">
    <property type="term" value="F:adenylate cyclase activity"/>
    <property type="evidence" value="ECO:0007669"/>
    <property type="project" value="TreeGrafter"/>
</dbReference>